<evidence type="ECO:0000259" key="8">
    <source>
        <dbReference type="Pfam" id="PF01551"/>
    </source>
</evidence>
<feature type="non-terminal residue" evidence="10">
    <location>
        <position position="334"/>
    </location>
</feature>
<evidence type="ECO:0000256" key="2">
    <source>
        <dbReference type="ARBA" id="ARBA00004196"/>
    </source>
</evidence>
<evidence type="ECO:0000256" key="5">
    <source>
        <dbReference type="ARBA" id="ARBA00022801"/>
    </source>
</evidence>
<evidence type="ECO:0000256" key="4">
    <source>
        <dbReference type="ARBA" id="ARBA00022723"/>
    </source>
</evidence>
<keyword evidence="5" id="KW-0378">Hydrolase</keyword>
<protein>
    <submittedName>
        <fullName evidence="10">Uncharacterized protein</fullName>
    </submittedName>
</protein>
<accession>A0A5C6M2Q4</accession>
<evidence type="ECO:0000256" key="3">
    <source>
        <dbReference type="ARBA" id="ARBA00022670"/>
    </source>
</evidence>
<dbReference type="GO" id="GO:0046872">
    <property type="term" value="F:metal ion binding"/>
    <property type="evidence" value="ECO:0007669"/>
    <property type="project" value="UniProtKB-KW"/>
</dbReference>
<sequence length="334" mass="36730">MKNRKIWIFASLGAAALAALLIHGSKSPPSWAKIKQLTTQSLAPKNQQAPVTTLAPVTIRESEIRAGSTLYEALRAAGIGKPDTIEVIDTLKKLIDPRRLSAGTVIEAYFNQETSDRPHTVDLQLDSLRTLRASFVPDAGWISEIFDTEVTTEMASFSGIVESSLWNSATLAGMDPNIIYQLAEIFAWQVDFNREVQLGDRWRLTVEKRLVDGEVIGYGNVTAAEYENVGTLYSAVRFDRDGSNGRFFRPDGESLRRMFLKSPLKYGRITSGFQANRFHPILGVNRPHLGIDYGAPTGTPVMSVGDGTVVLAAVRGGSGKMVSIRHNGVYQTHY</sequence>
<dbReference type="CDD" id="cd12797">
    <property type="entry name" value="M23_peptidase"/>
    <property type="match status" value="1"/>
</dbReference>
<evidence type="ECO:0000313" key="11">
    <source>
        <dbReference type="Proteomes" id="UP000321083"/>
    </source>
</evidence>
<dbReference type="PANTHER" id="PTHR21666">
    <property type="entry name" value="PEPTIDASE-RELATED"/>
    <property type="match status" value="1"/>
</dbReference>
<dbReference type="Pfam" id="PF01551">
    <property type="entry name" value="Peptidase_M23"/>
    <property type="match status" value="1"/>
</dbReference>
<name>A0A5C6M2Q4_9PLAN</name>
<keyword evidence="4" id="KW-0479">Metal-binding</keyword>
<evidence type="ECO:0000259" key="9">
    <source>
        <dbReference type="Pfam" id="PF19425"/>
    </source>
</evidence>
<dbReference type="Gene3D" id="3.10.450.350">
    <property type="match status" value="1"/>
</dbReference>
<evidence type="ECO:0000256" key="1">
    <source>
        <dbReference type="ARBA" id="ARBA00001947"/>
    </source>
</evidence>
<keyword evidence="6" id="KW-0862">Zinc</keyword>
<dbReference type="InterPro" id="IPR045834">
    <property type="entry name" value="Csd3_N2"/>
</dbReference>
<organism evidence="10 11">
    <name type="scientific">Planctomyces bekefii</name>
    <dbReference type="NCBI Taxonomy" id="1653850"/>
    <lineage>
        <taxon>Bacteria</taxon>
        <taxon>Pseudomonadati</taxon>
        <taxon>Planctomycetota</taxon>
        <taxon>Planctomycetia</taxon>
        <taxon>Planctomycetales</taxon>
        <taxon>Planctomycetaceae</taxon>
        <taxon>Planctomyces</taxon>
    </lineage>
</organism>
<evidence type="ECO:0000256" key="7">
    <source>
        <dbReference type="ARBA" id="ARBA00023049"/>
    </source>
</evidence>
<dbReference type="AlphaFoldDB" id="A0A5C6M2Q4"/>
<proteinExistence type="predicted"/>
<evidence type="ECO:0000256" key="6">
    <source>
        <dbReference type="ARBA" id="ARBA00022833"/>
    </source>
</evidence>
<comment type="cofactor">
    <cofactor evidence="1">
        <name>Zn(2+)</name>
        <dbReference type="ChEBI" id="CHEBI:29105"/>
    </cofactor>
</comment>
<comment type="caution">
    <text evidence="10">The sequence shown here is derived from an EMBL/GenBank/DDBJ whole genome shotgun (WGS) entry which is preliminary data.</text>
</comment>
<dbReference type="Pfam" id="PF19425">
    <property type="entry name" value="Csd3_N2"/>
    <property type="match status" value="1"/>
</dbReference>
<gene>
    <name evidence="10" type="ORF">E3A20_24750</name>
</gene>
<dbReference type="SUPFAM" id="SSF51261">
    <property type="entry name" value="Duplicated hybrid motif"/>
    <property type="match status" value="1"/>
</dbReference>
<reference evidence="10 11" key="2">
    <citation type="submission" date="2019-08" db="EMBL/GenBank/DDBJ databases">
        <authorList>
            <person name="Henke P."/>
        </authorList>
    </citation>
    <scope>NUCLEOTIDE SEQUENCE [LARGE SCALE GENOMIC DNA]</scope>
    <source>
        <strain evidence="10">Phe10_nw2017</strain>
    </source>
</reference>
<dbReference type="Proteomes" id="UP000321083">
    <property type="component" value="Unassembled WGS sequence"/>
</dbReference>
<evidence type="ECO:0000313" key="10">
    <source>
        <dbReference type="EMBL" id="TWW08395.1"/>
    </source>
</evidence>
<dbReference type="Gene3D" id="2.70.70.10">
    <property type="entry name" value="Glucose Permease (Domain IIA)"/>
    <property type="match status" value="1"/>
</dbReference>
<keyword evidence="7" id="KW-0482">Metalloprotease</keyword>
<dbReference type="PANTHER" id="PTHR21666:SF288">
    <property type="entry name" value="CELL DIVISION PROTEIN YTFB"/>
    <property type="match status" value="1"/>
</dbReference>
<dbReference type="InterPro" id="IPR050570">
    <property type="entry name" value="Cell_wall_metabolism_enzyme"/>
</dbReference>
<dbReference type="InterPro" id="IPR011055">
    <property type="entry name" value="Dup_hybrid_motif"/>
</dbReference>
<dbReference type="GO" id="GO:0006508">
    <property type="term" value="P:proteolysis"/>
    <property type="evidence" value="ECO:0007669"/>
    <property type="project" value="UniProtKB-KW"/>
</dbReference>
<keyword evidence="3" id="KW-0645">Protease</keyword>
<dbReference type="InterPro" id="IPR016047">
    <property type="entry name" value="M23ase_b-sheet_dom"/>
</dbReference>
<dbReference type="GO" id="GO:0030313">
    <property type="term" value="C:cell envelope"/>
    <property type="evidence" value="ECO:0007669"/>
    <property type="project" value="UniProtKB-SubCell"/>
</dbReference>
<keyword evidence="11" id="KW-1185">Reference proteome</keyword>
<feature type="domain" description="Csd3-like second N-terminal" evidence="9">
    <location>
        <begin position="156"/>
        <end position="274"/>
    </location>
</feature>
<dbReference type="EMBL" id="SRHE01000690">
    <property type="protein sequence ID" value="TWW08395.1"/>
    <property type="molecule type" value="Genomic_DNA"/>
</dbReference>
<comment type="subcellular location">
    <subcellularLocation>
        <location evidence="2">Cell envelope</location>
    </subcellularLocation>
</comment>
<dbReference type="GO" id="GO:0004222">
    <property type="term" value="F:metalloendopeptidase activity"/>
    <property type="evidence" value="ECO:0007669"/>
    <property type="project" value="TreeGrafter"/>
</dbReference>
<feature type="domain" description="M23ase beta-sheet core" evidence="8">
    <location>
        <begin position="287"/>
        <end position="334"/>
    </location>
</feature>
<reference evidence="10 11" key="1">
    <citation type="submission" date="2019-08" db="EMBL/GenBank/DDBJ databases">
        <title>100 year-old enigma solved: identification of Planctomyces bekefii, the type genus and species of the phylum Planctomycetes.</title>
        <authorList>
            <person name="Svetlana D.N."/>
            <person name="Overmann J."/>
        </authorList>
    </citation>
    <scope>NUCLEOTIDE SEQUENCE [LARGE SCALE GENOMIC DNA]</scope>
    <source>
        <strain evidence="10">Phe10_nw2017</strain>
    </source>
</reference>